<evidence type="ECO:0000313" key="2">
    <source>
        <dbReference type="EMBL" id="CAE0820704.1"/>
    </source>
</evidence>
<dbReference type="EMBL" id="HBJA01091614">
    <property type="protein sequence ID" value="CAE0820704.1"/>
    <property type="molecule type" value="Transcribed_RNA"/>
</dbReference>
<reference evidence="2" key="1">
    <citation type="submission" date="2021-01" db="EMBL/GenBank/DDBJ databases">
        <authorList>
            <person name="Corre E."/>
            <person name="Pelletier E."/>
            <person name="Niang G."/>
            <person name="Scheremetjew M."/>
            <person name="Finn R."/>
            <person name="Kale V."/>
            <person name="Holt S."/>
            <person name="Cochrane G."/>
            <person name="Meng A."/>
            <person name="Brown T."/>
            <person name="Cohen L."/>
        </authorList>
    </citation>
    <scope>NUCLEOTIDE SEQUENCE</scope>
    <source>
        <strain evidence="2">CCMP1594</strain>
    </source>
</reference>
<name>A0A7S4G000_9EUGL</name>
<accession>A0A7S4G000</accession>
<evidence type="ECO:0000256" key="1">
    <source>
        <dbReference type="SAM" id="MobiDB-lite"/>
    </source>
</evidence>
<proteinExistence type="predicted"/>
<feature type="region of interest" description="Disordered" evidence="1">
    <location>
        <begin position="1"/>
        <end position="83"/>
    </location>
</feature>
<gene>
    <name evidence="2" type="ORF">EGYM00163_LOCUS31876</name>
</gene>
<protein>
    <submittedName>
        <fullName evidence="2">Uncharacterized protein</fullName>
    </submittedName>
</protein>
<sequence length="137" mass="14578">MPARLKAVAHATQKKPTGNRELMRNRGYQAASGDPAPATDSGGPRGRSMKVSEIATQGNGRQGFRGDADMPMESAPSMPTSCVVSNSSGYSTVRVRFVLPLSSCHVVSLSKLEAMWAKEEKGTPAAYPFELLSSYGL</sequence>
<dbReference type="AlphaFoldDB" id="A0A7S4G000"/>
<organism evidence="2">
    <name type="scientific">Eutreptiella gymnastica</name>
    <dbReference type="NCBI Taxonomy" id="73025"/>
    <lineage>
        <taxon>Eukaryota</taxon>
        <taxon>Discoba</taxon>
        <taxon>Euglenozoa</taxon>
        <taxon>Euglenida</taxon>
        <taxon>Spirocuta</taxon>
        <taxon>Euglenophyceae</taxon>
        <taxon>Eutreptiales</taxon>
        <taxon>Eutreptiaceae</taxon>
        <taxon>Eutreptiella</taxon>
    </lineage>
</organism>